<organism evidence="3 4">
    <name type="scientific">Terrabacter ginsenosidimutans</name>
    <dbReference type="NCBI Taxonomy" id="490575"/>
    <lineage>
        <taxon>Bacteria</taxon>
        <taxon>Bacillati</taxon>
        <taxon>Actinomycetota</taxon>
        <taxon>Actinomycetes</taxon>
        <taxon>Micrococcales</taxon>
        <taxon>Intrasporangiaceae</taxon>
        <taxon>Terrabacter</taxon>
    </lineage>
</organism>
<dbReference type="InterPro" id="IPR036388">
    <property type="entry name" value="WH-like_DNA-bd_sf"/>
</dbReference>
<dbReference type="InterPro" id="IPR039422">
    <property type="entry name" value="MarR/SlyA-like"/>
</dbReference>
<dbReference type="SUPFAM" id="SSF46785">
    <property type="entry name" value="Winged helix' DNA-binding domain"/>
    <property type="match status" value="1"/>
</dbReference>
<name>A0ABP7EHU5_9MICO</name>
<comment type="caution">
    <text evidence="3">The sequence shown here is derived from an EMBL/GenBank/DDBJ whole genome shotgun (WGS) entry which is preliminary data.</text>
</comment>
<evidence type="ECO:0000313" key="3">
    <source>
        <dbReference type="EMBL" id="GAA3719355.1"/>
    </source>
</evidence>
<dbReference type="PANTHER" id="PTHR33164:SF5">
    <property type="entry name" value="ORGANIC HYDROPEROXIDE RESISTANCE TRANSCRIPTIONAL REGULATOR"/>
    <property type="match status" value="1"/>
</dbReference>
<accession>A0ABP7EHU5</accession>
<evidence type="ECO:0000256" key="1">
    <source>
        <dbReference type="ARBA" id="ARBA00004496"/>
    </source>
</evidence>
<reference evidence="4" key="1">
    <citation type="journal article" date="2019" name="Int. J. Syst. Evol. Microbiol.">
        <title>The Global Catalogue of Microorganisms (GCM) 10K type strain sequencing project: providing services to taxonomists for standard genome sequencing and annotation.</title>
        <authorList>
            <consortium name="The Broad Institute Genomics Platform"/>
            <consortium name="The Broad Institute Genome Sequencing Center for Infectious Disease"/>
            <person name="Wu L."/>
            <person name="Ma J."/>
        </authorList>
    </citation>
    <scope>NUCLEOTIDE SEQUENCE [LARGE SCALE GENOMIC DNA]</scope>
    <source>
        <strain evidence="4">JCM 17125</strain>
    </source>
</reference>
<sequence length="158" mass="17054">MSPSNPSAAASASTTPSALSLEQQICYAMHTTVRAFDAVYRELLAEHGLSYPQYIALMTVGEHGPLTVGQLGELMHLDSGTLSPLLKRMESAGLVGRTRDPEDERRVLVSVTAGGRERLGALGDVPHQIAVRSGLSRQQLHDLHRTLQEVTERLDTGA</sequence>
<dbReference type="Gene3D" id="1.10.10.10">
    <property type="entry name" value="Winged helix-like DNA-binding domain superfamily/Winged helix DNA-binding domain"/>
    <property type="match status" value="1"/>
</dbReference>
<dbReference type="SMART" id="SM00347">
    <property type="entry name" value="HTH_MARR"/>
    <property type="match status" value="1"/>
</dbReference>
<dbReference type="PANTHER" id="PTHR33164">
    <property type="entry name" value="TRANSCRIPTIONAL REGULATOR, MARR FAMILY"/>
    <property type="match status" value="1"/>
</dbReference>
<dbReference type="Proteomes" id="UP001501468">
    <property type="component" value="Unassembled WGS sequence"/>
</dbReference>
<proteinExistence type="predicted"/>
<feature type="domain" description="HTH marR-type" evidence="2">
    <location>
        <begin position="22"/>
        <end position="152"/>
    </location>
</feature>
<dbReference type="InterPro" id="IPR000835">
    <property type="entry name" value="HTH_MarR-typ"/>
</dbReference>
<dbReference type="PROSITE" id="PS50995">
    <property type="entry name" value="HTH_MARR_2"/>
    <property type="match status" value="1"/>
</dbReference>
<dbReference type="EMBL" id="BAABDC010000010">
    <property type="protein sequence ID" value="GAA3719355.1"/>
    <property type="molecule type" value="Genomic_DNA"/>
</dbReference>
<keyword evidence="4" id="KW-1185">Reference proteome</keyword>
<evidence type="ECO:0000313" key="4">
    <source>
        <dbReference type="Proteomes" id="UP001501468"/>
    </source>
</evidence>
<dbReference type="Pfam" id="PF01047">
    <property type="entry name" value="MarR"/>
    <property type="match status" value="1"/>
</dbReference>
<dbReference type="InterPro" id="IPR036390">
    <property type="entry name" value="WH_DNA-bd_sf"/>
</dbReference>
<comment type="subcellular location">
    <subcellularLocation>
        <location evidence="1">Cytoplasm</location>
    </subcellularLocation>
</comment>
<dbReference type="RefSeq" id="WP_344950907.1">
    <property type="nucleotide sequence ID" value="NZ_BAABDC010000010.1"/>
</dbReference>
<evidence type="ECO:0000259" key="2">
    <source>
        <dbReference type="PROSITE" id="PS50995"/>
    </source>
</evidence>
<gene>
    <name evidence="3" type="ORF">GCM10022399_39680</name>
</gene>
<protein>
    <submittedName>
        <fullName evidence="3">MarR family transcriptional regulator</fullName>
    </submittedName>
</protein>